<dbReference type="OrthoDB" id="15378at2"/>
<dbReference type="STRING" id="648996.Theam_0987"/>
<protein>
    <recommendedName>
        <fullName evidence="4">Lipoprotein</fullName>
    </recommendedName>
</protein>
<dbReference type="AlphaFoldDB" id="E8T259"/>
<dbReference type="eggNOG" id="ENOG503494Q">
    <property type="taxonomic scope" value="Bacteria"/>
</dbReference>
<evidence type="ECO:0000313" key="2">
    <source>
        <dbReference type="EMBL" id="ADU96954.1"/>
    </source>
</evidence>
<feature type="chain" id="PRO_5003231151" description="Lipoprotein" evidence="1">
    <location>
        <begin position="22"/>
        <end position="117"/>
    </location>
</feature>
<dbReference type="RefSeq" id="WP_013537740.1">
    <property type="nucleotide sequence ID" value="NC_014926.1"/>
</dbReference>
<name>E8T259_THEA1</name>
<reference evidence="2" key="1">
    <citation type="submission" date="2011-01" db="EMBL/GenBank/DDBJ databases">
        <title>Complete sequence of chromosome of Thermovibrio ammonificans HB-1.</title>
        <authorList>
            <consortium name="US DOE Joint Genome Institute"/>
            <person name="Lucas S."/>
            <person name="Copeland A."/>
            <person name="Lapidus A."/>
            <person name="Cheng J.-F."/>
            <person name="Goodwin L."/>
            <person name="Pitluck S."/>
            <person name="Davenport K."/>
            <person name="Detter J.C."/>
            <person name="Han C."/>
            <person name="Tapia R."/>
            <person name="Land M."/>
            <person name="Hauser L."/>
            <person name="Kyrpides N."/>
            <person name="Ivanova N."/>
            <person name="Ovchinnikova G."/>
            <person name="Vetriani C."/>
            <person name="Woyke T."/>
        </authorList>
    </citation>
    <scope>NUCLEOTIDE SEQUENCE [LARGE SCALE GENOMIC DNA]</scope>
    <source>
        <strain evidence="2">HB-1</strain>
    </source>
</reference>
<proteinExistence type="predicted"/>
<evidence type="ECO:0000313" key="3">
    <source>
        <dbReference type="Proteomes" id="UP000006362"/>
    </source>
</evidence>
<evidence type="ECO:0000256" key="1">
    <source>
        <dbReference type="SAM" id="SignalP"/>
    </source>
</evidence>
<dbReference type="PROSITE" id="PS51257">
    <property type="entry name" value="PROKAR_LIPOPROTEIN"/>
    <property type="match status" value="1"/>
</dbReference>
<dbReference type="HOGENOM" id="CLU_2083735_0_0_0"/>
<evidence type="ECO:0008006" key="4">
    <source>
        <dbReference type="Google" id="ProtNLM"/>
    </source>
</evidence>
<dbReference type="KEGG" id="tam:Theam_0987"/>
<accession>E8T259</accession>
<keyword evidence="1" id="KW-0732">Signal</keyword>
<gene>
    <name evidence="2" type="ordered locus">Theam_0987</name>
</gene>
<organism evidence="2 3">
    <name type="scientific">Thermovibrio ammonificans (strain DSM 15698 / JCM 12110 / HB-1)</name>
    <dbReference type="NCBI Taxonomy" id="648996"/>
    <lineage>
        <taxon>Bacteria</taxon>
        <taxon>Pseudomonadati</taxon>
        <taxon>Aquificota</taxon>
        <taxon>Aquificia</taxon>
        <taxon>Desulfurobacteriales</taxon>
        <taxon>Desulfurobacteriaceae</taxon>
        <taxon>Thermovibrio</taxon>
    </lineage>
</organism>
<feature type="signal peptide" evidence="1">
    <location>
        <begin position="1"/>
        <end position="21"/>
    </location>
</feature>
<dbReference type="Proteomes" id="UP000006362">
    <property type="component" value="Chromosome"/>
</dbReference>
<sequence length="117" mass="12536">MRKAAAALALLIITGCGSVQVNSEARFRVTVGEILKECPKLKGKEVVVTGTYKGWDCPPDCKNPGITRSDSCISDGTGCIYLRGTGGFDPLLDRGKKVEVTAVVKEKKGTCYLVVKR</sequence>
<dbReference type="EMBL" id="CP002444">
    <property type="protein sequence ID" value="ADU96954.1"/>
    <property type="molecule type" value="Genomic_DNA"/>
</dbReference>
<keyword evidence="3" id="KW-1185">Reference proteome</keyword>